<evidence type="ECO:0000256" key="2">
    <source>
        <dbReference type="ARBA" id="ARBA00004613"/>
    </source>
</evidence>
<evidence type="ECO:0000256" key="1">
    <source>
        <dbReference type="ARBA" id="ARBA00004196"/>
    </source>
</evidence>
<keyword evidence="3" id="KW-0964">Secreted</keyword>
<dbReference type="AlphaFoldDB" id="A0A2N9IQI5"/>
<protein>
    <recommendedName>
        <fullName evidence="7">DUF642 domain-containing protein</fullName>
    </recommendedName>
</protein>
<proteinExistence type="predicted"/>
<dbReference type="EMBL" id="OIVN01006149">
    <property type="protein sequence ID" value="SPD26241.1"/>
    <property type="molecule type" value="Genomic_DNA"/>
</dbReference>
<keyword evidence="4 6" id="KW-0732">Signal</keyword>
<dbReference type="Gene3D" id="2.60.120.260">
    <property type="entry name" value="Galactose-binding domain-like"/>
    <property type="match status" value="1"/>
</dbReference>
<name>A0A2N9IQI5_FAGSY</name>
<evidence type="ECO:0000259" key="7">
    <source>
        <dbReference type="Pfam" id="PF04862"/>
    </source>
</evidence>
<evidence type="ECO:0000313" key="8">
    <source>
        <dbReference type="EMBL" id="SPD26241.1"/>
    </source>
</evidence>
<feature type="chain" id="PRO_5014867196" description="DUF642 domain-containing protein" evidence="6">
    <location>
        <begin position="32"/>
        <end position="399"/>
    </location>
</feature>
<keyword evidence="5" id="KW-0325">Glycoprotein</keyword>
<sequence length="399" mass="42820">MVNVAYFPSFAKKMQPEIFLLSLFFIGLASADLLQNPNFESPPSNLTGNSTSSIVPLSQNNTIPGWTFEGTVQYVKASQNISLPGNGHGIELGQAGKINQTFTANGNVMDYLLTFTLAPGGQNCSANADIVVSAPDSSMVFSWKQHYGKETWETYGHYLGSWGEGESINLVFQSQTAESDPNSICWPVIDTLLLKSFGGLPEANDNLLPNGGFESGPNFLSNSTEGILLDETPSPVQSPLQLWSVQGTVKYIDSKHYFVPQGNAAIEIVSGVSAGIQTATTLKEGSTYDLEFKLGDANDACVGDFLVGAQTGSTAQNFSLLSNGTGSAEKFSLTFKAGPSPTLISFLSYKTSQTKDGVSCGPVVDDVVLRASFGLKLEMQLKEKTHEPDWGKEMVIDWV</sequence>
<dbReference type="PANTHER" id="PTHR31265">
    <property type="entry name" value="OS02G0527500 PROTEIN-RELATED"/>
    <property type="match status" value="1"/>
</dbReference>
<dbReference type="PANTHER" id="PTHR31265:SF28">
    <property type="entry name" value="EMB|CAB87702.1"/>
    <property type="match status" value="1"/>
</dbReference>
<evidence type="ECO:0000256" key="3">
    <source>
        <dbReference type="ARBA" id="ARBA00022525"/>
    </source>
</evidence>
<dbReference type="InterPro" id="IPR052437">
    <property type="entry name" value="Pectin_Meth_Modulator"/>
</dbReference>
<evidence type="ECO:0000256" key="5">
    <source>
        <dbReference type="ARBA" id="ARBA00023180"/>
    </source>
</evidence>
<dbReference type="InterPro" id="IPR006946">
    <property type="entry name" value="DGR2-like_dom"/>
</dbReference>
<gene>
    <name evidence="8" type="ORF">FSB_LOCUS54123</name>
</gene>
<organism evidence="8">
    <name type="scientific">Fagus sylvatica</name>
    <name type="common">Beechnut</name>
    <dbReference type="NCBI Taxonomy" id="28930"/>
    <lineage>
        <taxon>Eukaryota</taxon>
        <taxon>Viridiplantae</taxon>
        <taxon>Streptophyta</taxon>
        <taxon>Embryophyta</taxon>
        <taxon>Tracheophyta</taxon>
        <taxon>Spermatophyta</taxon>
        <taxon>Magnoliopsida</taxon>
        <taxon>eudicotyledons</taxon>
        <taxon>Gunneridae</taxon>
        <taxon>Pentapetalae</taxon>
        <taxon>rosids</taxon>
        <taxon>fabids</taxon>
        <taxon>Fagales</taxon>
        <taxon>Fagaceae</taxon>
        <taxon>Fagus</taxon>
    </lineage>
</organism>
<dbReference type="Pfam" id="PF04862">
    <property type="entry name" value="DUF642"/>
    <property type="match status" value="2"/>
</dbReference>
<dbReference type="GO" id="GO:0005576">
    <property type="term" value="C:extracellular region"/>
    <property type="evidence" value="ECO:0007669"/>
    <property type="project" value="UniProtKB-SubCell"/>
</dbReference>
<evidence type="ECO:0000256" key="4">
    <source>
        <dbReference type="ARBA" id="ARBA00022729"/>
    </source>
</evidence>
<reference evidence="8" key="1">
    <citation type="submission" date="2018-02" db="EMBL/GenBank/DDBJ databases">
        <authorList>
            <person name="Cohen D.B."/>
            <person name="Kent A.D."/>
        </authorList>
    </citation>
    <scope>NUCLEOTIDE SEQUENCE</scope>
</reference>
<feature type="domain" description="DUF642" evidence="7">
    <location>
        <begin position="206"/>
        <end position="369"/>
    </location>
</feature>
<comment type="subcellular location">
    <subcellularLocation>
        <location evidence="1">Cell envelope</location>
    </subcellularLocation>
    <subcellularLocation>
        <location evidence="2">Secreted</location>
    </subcellularLocation>
</comment>
<feature type="signal peptide" evidence="6">
    <location>
        <begin position="1"/>
        <end position="31"/>
    </location>
</feature>
<evidence type="ECO:0000256" key="6">
    <source>
        <dbReference type="SAM" id="SignalP"/>
    </source>
</evidence>
<accession>A0A2N9IQI5</accession>
<feature type="domain" description="DUF642" evidence="7">
    <location>
        <begin position="32"/>
        <end position="195"/>
    </location>
</feature>